<dbReference type="GeneID" id="43657480"/>
<accession>A0A5N6ZZK0</accession>
<name>A0A5N6ZZK0_9EURO</name>
<reference evidence="1 2" key="1">
    <citation type="submission" date="2019-04" db="EMBL/GenBank/DDBJ databases">
        <title>Friends and foes A comparative genomics studyof 23 Aspergillus species from section Flavi.</title>
        <authorList>
            <consortium name="DOE Joint Genome Institute"/>
            <person name="Kjaerbolling I."/>
            <person name="Vesth T."/>
            <person name="Frisvad J.C."/>
            <person name="Nybo J.L."/>
            <person name="Theobald S."/>
            <person name="Kildgaard S."/>
            <person name="Isbrandt T."/>
            <person name="Kuo A."/>
            <person name="Sato A."/>
            <person name="Lyhne E.K."/>
            <person name="Kogle M.E."/>
            <person name="Wiebenga A."/>
            <person name="Kun R.S."/>
            <person name="Lubbers R.J."/>
            <person name="Makela M.R."/>
            <person name="Barry K."/>
            <person name="Chovatia M."/>
            <person name="Clum A."/>
            <person name="Daum C."/>
            <person name="Haridas S."/>
            <person name="He G."/>
            <person name="LaButti K."/>
            <person name="Lipzen A."/>
            <person name="Mondo S."/>
            <person name="Riley R."/>
            <person name="Salamov A."/>
            <person name="Simmons B.A."/>
            <person name="Magnuson J.K."/>
            <person name="Henrissat B."/>
            <person name="Mortensen U.H."/>
            <person name="Larsen T.O."/>
            <person name="Devries R.P."/>
            <person name="Grigoriev I.V."/>
            <person name="Machida M."/>
            <person name="Baker S.E."/>
            <person name="Andersen M.R."/>
        </authorList>
    </citation>
    <scope>NUCLEOTIDE SEQUENCE [LARGE SCALE GENOMIC DNA]</scope>
    <source>
        <strain evidence="1 2">CBS 763.97</strain>
    </source>
</reference>
<dbReference type="AlphaFoldDB" id="A0A5N6ZZK0"/>
<sequence length="194" mass="21466">MAVKKNTLSVSDRELASLVADKMILDFLDDMILNLKCERAVSAIAKKTNGYLLIGGESIDKIYNNNKYSEEDLNALARHMKEKRPHLMNVLKSYEHQVGNVVETGLIPDDLSLQNMGEKVKRALAADHDEAARDNLYTIFAEHDAQVFEAFQSSSSRSGKPSTVCVQEQELNGPTKITLLIIVLSLSASALDTE</sequence>
<protein>
    <submittedName>
        <fullName evidence="1">Uncharacterized protein</fullName>
    </submittedName>
</protein>
<gene>
    <name evidence="1" type="ORF">BDV27DRAFT_160456</name>
</gene>
<dbReference type="RefSeq" id="XP_031924791.1">
    <property type="nucleotide sequence ID" value="XM_032073034.1"/>
</dbReference>
<organism evidence="1 2">
    <name type="scientific">Aspergillus caelatus</name>
    <dbReference type="NCBI Taxonomy" id="61420"/>
    <lineage>
        <taxon>Eukaryota</taxon>
        <taxon>Fungi</taxon>
        <taxon>Dikarya</taxon>
        <taxon>Ascomycota</taxon>
        <taxon>Pezizomycotina</taxon>
        <taxon>Eurotiomycetes</taxon>
        <taxon>Eurotiomycetidae</taxon>
        <taxon>Eurotiales</taxon>
        <taxon>Aspergillaceae</taxon>
        <taxon>Aspergillus</taxon>
        <taxon>Aspergillus subgen. Circumdati</taxon>
    </lineage>
</organism>
<dbReference type="OrthoDB" id="5416956at2759"/>
<evidence type="ECO:0000313" key="1">
    <source>
        <dbReference type="EMBL" id="KAE8361710.1"/>
    </source>
</evidence>
<proteinExistence type="predicted"/>
<evidence type="ECO:0000313" key="2">
    <source>
        <dbReference type="Proteomes" id="UP000326268"/>
    </source>
</evidence>
<dbReference type="EMBL" id="ML737726">
    <property type="protein sequence ID" value="KAE8361710.1"/>
    <property type="molecule type" value="Genomic_DNA"/>
</dbReference>
<keyword evidence="2" id="KW-1185">Reference proteome</keyword>
<dbReference type="Proteomes" id="UP000326268">
    <property type="component" value="Unassembled WGS sequence"/>
</dbReference>